<accession>A0A918QW81</accession>
<organism evidence="1 2">
    <name type="scientific">Streptomyces echinoruber</name>
    <dbReference type="NCBI Taxonomy" id="68898"/>
    <lineage>
        <taxon>Bacteria</taxon>
        <taxon>Bacillati</taxon>
        <taxon>Actinomycetota</taxon>
        <taxon>Actinomycetes</taxon>
        <taxon>Kitasatosporales</taxon>
        <taxon>Streptomycetaceae</taxon>
        <taxon>Streptomyces</taxon>
    </lineage>
</organism>
<gene>
    <name evidence="1" type="ORF">GCM10010389_10620</name>
</gene>
<comment type="caution">
    <text evidence="1">The sequence shown here is derived from an EMBL/GenBank/DDBJ whole genome shotgun (WGS) entry which is preliminary data.</text>
</comment>
<dbReference type="AlphaFoldDB" id="A0A918QW81"/>
<evidence type="ECO:0000313" key="1">
    <source>
        <dbReference type="EMBL" id="GGZ75076.1"/>
    </source>
</evidence>
<keyword evidence="2" id="KW-1185">Reference proteome</keyword>
<reference evidence="1" key="1">
    <citation type="journal article" date="2014" name="Int. J. Syst. Evol. Microbiol.">
        <title>Complete genome sequence of Corynebacterium casei LMG S-19264T (=DSM 44701T), isolated from a smear-ripened cheese.</title>
        <authorList>
            <consortium name="US DOE Joint Genome Institute (JGI-PGF)"/>
            <person name="Walter F."/>
            <person name="Albersmeier A."/>
            <person name="Kalinowski J."/>
            <person name="Ruckert C."/>
        </authorList>
    </citation>
    <scope>NUCLEOTIDE SEQUENCE</scope>
    <source>
        <strain evidence="1">JCM 5016</strain>
    </source>
</reference>
<name>A0A918QW81_9ACTN</name>
<dbReference type="EMBL" id="BMWH01000003">
    <property type="protein sequence ID" value="GGZ75076.1"/>
    <property type="molecule type" value="Genomic_DNA"/>
</dbReference>
<evidence type="ECO:0000313" key="2">
    <source>
        <dbReference type="Proteomes" id="UP000623010"/>
    </source>
</evidence>
<dbReference type="Proteomes" id="UP000623010">
    <property type="component" value="Unassembled WGS sequence"/>
</dbReference>
<proteinExistence type="predicted"/>
<sequence>MGTVAVISKQYWTTRSPIQPGSALWLSWPLGSAPSTLGTYAITAIPNESASGYYTMSVRELHITKRSWQQGDINYWEYYVGANCNNTGNLPVKNFITFVSRVNE</sequence>
<protein>
    <submittedName>
        <fullName evidence="1">Uncharacterized protein</fullName>
    </submittedName>
</protein>
<reference evidence="1" key="2">
    <citation type="submission" date="2020-09" db="EMBL/GenBank/DDBJ databases">
        <authorList>
            <person name="Sun Q."/>
            <person name="Ohkuma M."/>
        </authorList>
    </citation>
    <scope>NUCLEOTIDE SEQUENCE</scope>
    <source>
        <strain evidence="1">JCM 5016</strain>
    </source>
</reference>